<proteinExistence type="predicted"/>
<evidence type="ECO:0000256" key="2">
    <source>
        <dbReference type="SAM" id="SignalP"/>
    </source>
</evidence>
<feature type="signal peptide" evidence="2">
    <location>
        <begin position="1"/>
        <end position="21"/>
    </location>
</feature>
<evidence type="ECO:0000313" key="3">
    <source>
        <dbReference type="EMBL" id="AUX33593.1"/>
    </source>
</evidence>
<feature type="compositionally biased region" description="Gly residues" evidence="1">
    <location>
        <begin position="187"/>
        <end position="220"/>
    </location>
</feature>
<name>A0A4P2QVH5_SORCE</name>
<evidence type="ECO:0008006" key="5">
    <source>
        <dbReference type="Google" id="ProtNLM"/>
    </source>
</evidence>
<dbReference type="Proteomes" id="UP000295497">
    <property type="component" value="Chromosome"/>
</dbReference>
<dbReference type="EMBL" id="CP012672">
    <property type="protein sequence ID" value="AUX33593.1"/>
    <property type="molecule type" value="Genomic_DNA"/>
</dbReference>
<feature type="compositionally biased region" description="Basic and acidic residues" evidence="1">
    <location>
        <begin position="237"/>
        <end position="255"/>
    </location>
</feature>
<sequence length="362" mass="36817">MLSDMRAFLALLTSSIVFGLAASGGCSSSPATDATSTATAATVAGAGGSLGFGCFGGSPDGRCTILAQVSEGCGCPDCADSASCLGFCKDDGVCDLRPDAPDGEDCTCQDCANSVAECSPSRGCNSDMGCNANEDCTCPDCTDTPRCTDHCTDNGSCAPYFEGCSCADCRSAERCGGGPATTTAATTGGGEGGGGGAGGDPAGTGAGGAGGGPAGSGGAPGRAARAAPRTPIAWSSREIDSWEEDRKGARDARGREGYHSISVPFSLRPLRPCGLSSCCMPCSPRLLLDGSGGCRNLLNLTDFQPIRCSRKKQRGRGRRWRPHGFAVSPCFLKNIRTWWRSMPARRAISLTLPPVARISSLK</sequence>
<gene>
    <name evidence="3" type="ORF">SOCE836_057530</name>
</gene>
<dbReference type="PROSITE" id="PS51257">
    <property type="entry name" value="PROKAR_LIPOPROTEIN"/>
    <property type="match status" value="1"/>
</dbReference>
<keyword evidence="2" id="KW-0732">Signal</keyword>
<protein>
    <recommendedName>
        <fullName evidence="5">Secreted protein</fullName>
    </recommendedName>
</protein>
<dbReference type="AlphaFoldDB" id="A0A4P2QVH5"/>
<feature type="chain" id="PRO_5020806370" description="Secreted protein" evidence="2">
    <location>
        <begin position="22"/>
        <end position="362"/>
    </location>
</feature>
<accession>A0A4P2QVH5</accession>
<evidence type="ECO:0000313" key="4">
    <source>
        <dbReference type="Proteomes" id="UP000295497"/>
    </source>
</evidence>
<reference evidence="3 4" key="1">
    <citation type="submission" date="2015-09" db="EMBL/GenBank/DDBJ databases">
        <title>Sorangium comparison.</title>
        <authorList>
            <person name="Zaburannyi N."/>
            <person name="Bunk B."/>
            <person name="Overmann J."/>
            <person name="Mueller R."/>
        </authorList>
    </citation>
    <scope>NUCLEOTIDE SEQUENCE [LARGE SCALE GENOMIC DNA]</scope>
    <source>
        <strain evidence="3 4">So ce836</strain>
    </source>
</reference>
<organism evidence="3 4">
    <name type="scientific">Sorangium cellulosum</name>
    <name type="common">Polyangium cellulosum</name>
    <dbReference type="NCBI Taxonomy" id="56"/>
    <lineage>
        <taxon>Bacteria</taxon>
        <taxon>Pseudomonadati</taxon>
        <taxon>Myxococcota</taxon>
        <taxon>Polyangia</taxon>
        <taxon>Polyangiales</taxon>
        <taxon>Polyangiaceae</taxon>
        <taxon>Sorangium</taxon>
    </lineage>
</organism>
<evidence type="ECO:0000256" key="1">
    <source>
        <dbReference type="SAM" id="MobiDB-lite"/>
    </source>
</evidence>
<feature type="region of interest" description="Disordered" evidence="1">
    <location>
        <begin position="180"/>
        <end position="255"/>
    </location>
</feature>
<feature type="compositionally biased region" description="Low complexity" evidence="1">
    <location>
        <begin position="221"/>
        <end position="231"/>
    </location>
</feature>